<dbReference type="WBParaSite" id="SBAD_0001343501-mRNA-1">
    <property type="protein sequence ID" value="SBAD_0001343501-mRNA-1"/>
    <property type="gene ID" value="SBAD_0001343501"/>
</dbReference>
<dbReference type="AlphaFoldDB" id="A0A183JAX2"/>
<organism evidence="3">
    <name type="scientific">Soboliphyme baturini</name>
    <dbReference type="NCBI Taxonomy" id="241478"/>
    <lineage>
        <taxon>Eukaryota</taxon>
        <taxon>Metazoa</taxon>
        <taxon>Ecdysozoa</taxon>
        <taxon>Nematoda</taxon>
        <taxon>Enoplea</taxon>
        <taxon>Dorylaimia</taxon>
        <taxon>Dioctophymatida</taxon>
        <taxon>Dioctophymatoidea</taxon>
        <taxon>Soboliphymatidae</taxon>
        <taxon>Soboliphyme</taxon>
    </lineage>
</organism>
<evidence type="ECO:0000313" key="3">
    <source>
        <dbReference type="WBParaSite" id="SBAD_0001343501-mRNA-1"/>
    </source>
</evidence>
<gene>
    <name evidence="1" type="ORF">SBAD_LOCUS13020</name>
</gene>
<accession>A0A183JAX2</accession>
<evidence type="ECO:0000313" key="1">
    <source>
        <dbReference type="EMBL" id="VDP53419.1"/>
    </source>
</evidence>
<protein>
    <submittedName>
        <fullName evidence="3">DUF1508 domain-containing protein</fullName>
    </submittedName>
</protein>
<sequence>MGFRTVITFYIRDSENWQSKPLGLRRLPDGTALRLSSLHNVRRAARVLDDPDMAFNWSSFSHSAQPNLGTRGGSVSPLVHVVASQPTSLWRLTSCVLGCRRSTGHKGKACVDEQ</sequence>
<reference evidence="1 2" key="2">
    <citation type="submission" date="2018-11" db="EMBL/GenBank/DDBJ databases">
        <authorList>
            <consortium name="Pathogen Informatics"/>
        </authorList>
    </citation>
    <scope>NUCLEOTIDE SEQUENCE [LARGE SCALE GENOMIC DNA]</scope>
</reference>
<reference evidence="3" key="1">
    <citation type="submission" date="2016-06" db="UniProtKB">
        <authorList>
            <consortium name="WormBaseParasite"/>
        </authorList>
    </citation>
    <scope>IDENTIFICATION</scope>
</reference>
<evidence type="ECO:0000313" key="2">
    <source>
        <dbReference type="Proteomes" id="UP000270296"/>
    </source>
</evidence>
<keyword evidence="2" id="KW-1185">Reference proteome</keyword>
<name>A0A183JAX2_9BILA</name>
<dbReference type="EMBL" id="UZAM01019799">
    <property type="protein sequence ID" value="VDP53419.1"/>
    <property type="molecule type" value="Genomic_DNA"/>
</dbReference>
<dbReference type="Proteomes" id="UP000270296">
    <property type="component" value="Unassembled WGS sequence"/>
</dbReference>
<proteinExistence type="predicted"/>